<dbReference type="GO" id="GO:0030246">
    <property type="term" value="F:carbohydrate binding"/>
    <property type="evidence" value="ECO:0007669"/>
    <property type="project" value="InterPro"/>
</dbReference>
<evidence type="ECO:0000313" key="7">
    <source>
        <dbReference type="Proteomes" id="UP000276301"/>
    </source>
</evidence>
<evidence type="ECO:0000259" key="5">
    <source>
        <dbReference type="Pfam" id="PF04198"/>
    </source>
</evidence>
<evidence type="ECO:0000256" key="1">
    <source>
        <dbReference type="ARBA" id="ARBA00010466"/>
    </source>
</evidence>
<reference evidence="6 7" key="1">
    <citation type="submission" date="2018-10" db="EMBL/GenBank/DDBJ databases">
        <title>Anaerotruncus faecis sp. nov., isolated from human feces.</title>
        <authorList>
            <person name="Wang Y.-J."/>
        </authorList>
    </citation>
    <scope>NUCLEOTIDE SEQUENCE [LARGE SCALE GENOMIC DNA]</scope>
    <source>
        <strain evidence="6 7">22A2-44</strain>
    </source>
</reference>
<dbReference type="Pfam" id="PF04198">
    <property type="entry name" value="Sugar-bind"/>
    <property type="match status" value="1"/>
</dbReference>
<dbReference type="InterPro" id="IPR037171">
    <property type="entry name" value="NagB/RpiA_transferase-like"/>
</dbReference>
<dbReference type="EMBL" id="RCHT01000002">
    <property type="protein sequence ID" value="RLL13849.1"/>
    <property type="molecule type" value="Genomic_DNA"/>
</dbReference>
<dbReference type="InterPro" id="IPR036388">
    <property type="entry name" value="WH-like_DNA-bd_sf"/>
</dbReference>
<dbReference type="InterPro" id="IPR013324">
    <property type="entry name" value="RNA_pol_sigma_r3/r4-like"/>
</dbReference>
<dbReference type="InterPro" id="IPR007324">
    <property type="entry name" value="Sugar-bd_dom_put"/>
</dbReference>
<dbReference type="Gene3D" id="1.10.10.10">
    <property type="entry name" value="Winged helix-like DNA-binding domain superfamily/Winged helix DNA-binding domain"/>
    <property type="match status" value="1"/>
</dbReference>
<name>A0A498CRW9_9FIRM</name>
<dbReference type="Proteomes" id="UP000276301">
    <property type="component" value="Unassembled WGS sequence"/>
</dbReference>
<evidence type="ECO:0000313" key="6">
    <source>
        <dbReference type="EMBL" id="RLL13849.1"/>
    </source>
</evidence>
<accession>A0A498CRW9</accession>
<sequence>MGINRGGKMMNRDGQLLYTVARLYYLDNLNQAEISAEMGLSRPKVSRLLAKAREDGIVNIQISPPPCGDVHELEERIRARFGLEHVLVTESPYADDKRALADTVRQAAPFFQGFLRDGDKIGIAWGYTLLKLAEHLQEVSMPASVILQIAGNLDNADSNNFANEIVRHFSQKLGVKSLNTLPCPVVVENSIIVDLLLHDSKISHIINQVNGVDVAFPNIGVLSEENCLWRTGYISTEELQQLHRSGSVGCICCRFINERGEIVDPSLDERTISIGLEALRSARHSCACIASDDKVPPLVGSLRAGLVDVLAIDSRTAETLLAYAED</sequence>
<gene>
    <name evidence="6" type="ORF">D4A47_02880</name>
</gene>
<comment type="caution">
    <text evidence="6">The sequence shown here is derived from an EMBL/GenBank/DDBJ whole genome shotgun (WGS) entry which is preliminary data.</text>
</comment>
<dbReference type="Gene3D" id="3.40.50.1360">
    <property type="match status" value="1"/>
</dbReference>
<protein>
    <submittedName>
        <fullName evidence="6">Sugar-binding transcriptional regulator</fullName>
    </submittedName>
</protein>
<evidence type="ECO:0000256" key="2">
    <source>
        <dbReference type="ARBA" id="ARBA00023015"/>
    </source>
</evidence>
<evidence type="ECO:0000256" key="4">
    <source>
        <dbReference type="ARBA" id="ARBA00023163"/>
    </source>
</evidence>
<proteinExistence type="inferred from homology"/>
<dbReference type="InterPro" id="IPR051054">
    <property type="entry name" value="SorC_transcr_regulators"/>
</dbReference>
<organism evidence="6 7">
    <name type="scientific">Anaerotruncus massiliensis</name>
    <name type="common">ex Liu et al. 2021</name>
    <dbReference type="NCBI Taxonomy" id="2321404"/>
    <lineage>
        <taxon>Bacteria</taxon>
        <taxon>Bacillati</taxon>
        <taxon>Bacillota</taxon>
        <taxon>Clostridia</taxon>
        <taxon>Eubacteriales</taxon>
        <taxon>Oscillospiraceae</taxon>
        <taxon>Anaerotruncus</taxon>
    </lineage>
</organism>
<dbReference type="AlphaFoldDB" id="A0A498CRW9"/>
<feature type="domain" description="Sugar-binding" evidence="5">
    <location>
        <begin position="70"/>
        <end position="322"/>
    </location>
</feature>
<dbReference type="PANTHER" id="PTHR34294:SF1">
    <property type="entry name" value="TRANSCRIPTIONAL REGULATOR LSRR"/>
    <property type="match status" value="1"/>
</dbReference>
<dbReference type="SUPFAM" id="SSF100950">
    <property type="entry name" value="NagB/RpiA/CoA transferase-like"/>
    <property type="match status" value="1"/>
</dbReference>
<dbReference type="SUPFAM" id="SSF88659">
    <property type="entry name" value="Sigma3 and sigma4 domains of RNA polymerase sigma factors"/>
    <property type="match status" value="1"/>
</dbReference>
<keyword evidence="4" id="KW-0804">Transcription</keyword>
<dbReference type="PANTHER" id="PTHR34294">
    <property type="entry name" value="TRANSCRIPTIONAL REGULATOR-RELATED"/>
    <property type="match status" value="1"/>
</dbReference>
<dbReference type="GO" id="GO:0003677">
    <property type="term" value="F:DNA binding"/>
    <property type="evidence" value="ECO:0007669"/>
    <property type="project" value="UniProtKB-KW"/>
</dbReference>
<evidence type="ECO:0000256" key="3">
    <source>
        <dbReference type="ARBA" id="ARBA00023125"/>
    </source>
</evidence>
<keyword evidence="3" id="KW-0238">DNA-binding</keyword>
<keyword evidence="2" id="KW-0805">Transcription regulation</keyword>
<comment type="similarity">
    <text evidence="1">Belongs to the SorC transcriptional regulatory family.</text>
</comment>
<keyword evidence="7" id="KW-1185">Reference proteome</keyword>